<organism evidence="3 4">
    <name type="scientific">Desulfoferula mesophila</name>
    <dbReference type="NCBI Taxonomy" id="3058419"/>
    <lineage>
        <taxon>Bacteria</taxon>
        <taxon>Pseudomonadati</taxon>
        <taxon>Thermodesulfobacteriota</taxon>
        <taxon>Desulfarculia</taxon>
        <taxon>Desulfarculales</taxon>
        <taxon>Desulfarculaceae</taxon>
        <taxon>Desulfoferula</taxon>
    </lineage>
</organism>
<dbReference type="KEGG" id="dmp:FAK_27580"/>
<evidence type="ECO:0000313" key="3">
    <source>
        <dbReference type="EMBL" id="BEQ15692.1"/>
    </source>
</evidence>
<protein>
    <submittedName>
        <fullName evidence="3">Aspartate racemase</fullName>
    </submittedName>
</protein>
<dbReference type="PANTHER" id="PTHR21198:SF7">
    <property type="entry name" value="ASPARTATE-GLUTAMATE RACEMASE FAMILY"/>
    <property type="match status" value="1"/>
</dbReference>
<comment type="similarity">
    <text evidence="1">Belongs to the aspartate/glutamate racemases family.</text>
</comment>
<dbReference type="Proteomes" id="UP001366166">
    <property type="component" value="Chromosome"/>
</dbReference>
<dbReference type="InterPro" id="IPR001920">
    <property type="entry name" value="Asp/Glu_race"/>
</dbReference>
<reference evidence="4" key="1">
    <citation type="journal article" date="2023" name="Arch. Microbiol.">
        <title>Desulfoferula mesophilus gen. nov. sp. nov., a mesophilic sulfate-reducing bacterium isolated from a brackish lake sediment.</title>
        <authorList>
            <person name="Watanabe T."/>
            <person name="Yabe T."/>
            <person name="Tsuji J.M."/>
            <person name="Fukui M."/>
        </authorList>
    </citation>
    <scope>NUCLEOTIDE SEQUENCE [LARGE SCALE GENOMIC DNA]</scope>
    <source>
        <strain evidence="4">12FAK</strain>
    </source>
</reference>
<evidence type="ECO:0000256" key="1">
    <source>
        <dbReference type="ARBA" id="ARBA00007847"/>
    </source>
</evidence>
<dbReference type="Pfam" id="PF01177">
    <property type="entry name" value="Asp_Glu_race"/>
    <property type="match status" value="1"/>
</dbReference>
<evidence type="ECO:0000313" key="4">
    <source>
        <dbReference type="Proteomes" id="UP001366166"/>
    </source>
</evidence>
<dbReference type="Gene3D" id="3.40.50.1860">
    <property type="match status" value="2"/>
</dbReference>
<accession>A0AAU9F2E5</accession>
<dbReference type="RefSeq" id="WP_338600450.1">
    <property type="nucleotide sequence ID" value="NZ_AP028679.1"/>
</dbReference>
<gene>
    <name evidence="3" type="ORF">FAK_27580</name>
</gene>
<dbReference type="PROSITE" id="PS00924">
    <property type="entry name" value="ASP_GLU_RACEMASE_2"/>
    <property type="match status" value="1"/>
</dbReference>
<keyword evidence="4" id="KW-1185">Reference proteome</keyword>
<evidence type="ECO:0000256" key="2">
    <source>
        <dbReference type="ARBA" id="ARBA00023235"/>
    </source>
</evidence>
<dbReference type="GO" id="GO:0047661">
    <property type="term" value="F:amino-acid racemase activity"/>
    <property type="evidence" value="ECO:0007669"/>
    <property type="project" value="InterPro"/>
</dbReference>
<dbReference type="AlphaFoldDB" id="A0AAU9F2E5"/>
<keyword evidence="2" id="KW-0413">Isomerase</keyword>
<dbReference type="InterPro" id="IPR004380">
    <property type="entry name" value="Asp_race"/>
</dbReference>
<dbReference type="InterPro" id="IPR015942">
    <property type="entry name" value="Asp/Glu/hydantoin_racemase"/>
</dbReference>
<dbReference type="NCBIfam" id="TIGR00035">
    <property type="entry name" value="asp_race"/>
    <property type="match status" value="1"/>
</dbReference>
<dbReference type="SUPFAM" id="SSF53681">
    <property type="entry name" value="Aspartate/glutamate racemase"/>
    <property type="match status" value="2"/>
</dbReference>
<dbReference type="EMBL" id="AP028679">
    <property type="protein sequence ID" value="BEQ15692.1"/>
    <property type="molecule type" value="Genomic_DNA"/>
</dbReference>
<name>A0AAU9F2E5_9BACT</name>
<sequence length="230" mass="25101">MRKIGLIGGLGPESTLDYYKGIISSFAAAGANYDYPEIFIHSVSLARFMRLANAGEWAQVAEMLLESVEALGRAGADFAAIASNTPHLVFEAVSSRSPLPLVSIVEATLHRAVVMGLKRPGMLGTRLTMDSRLYQDRFEPEGMAVAVPLPEERELIQKRLDTEIEMGIFKDATRGELLRIVSRMRREQGIDSVILGCTELPLILGGDELGLPFLNTAAIHVAAIVEYCRA</sequence>
<dbReference type="PANTHER" id="PTHR21198">
    <property type="entry name" value="GLUTAMATE RACEMASE"/>
    <property type="match status" value="1"/>
</dbReference>
<proteinExistence type="inferred from homology"/>
<dbReference type="InterPro" id="IPR033134">
    <property type="entry name" value="Asp/Glu_racemase_AS_2"/>
</dbReference>